<dbReference type="InterPro" id="IPR010291">
    <property type="entry name" value="Ion_channel_UNC-93"/>
</dbReference>
<feature type="compositionally biased region" description="Polar residues" evidence="6">
    <location>
        <begin position="1"/>
        <end position="10"/>
    </location>
</feature>
<dbReference type="Proteomes" id="UP001150062">
    <property type="component" value="Unassembled WGS sequence"/>
</dbReference>
<feature type="transmembrane region" description="Helical" evidence="7">
    <location>
        <begin position="194"/>
        <end position="213"/>
    </location>
</feature>
<keyword evidence="3 7" id="KW-0812">Transmembrane</keyword>
<comment type="similarity">
    <text evidence="2">Belongs to the unc-93 family.</text>
</comment>
<protein>
    <submittedName>
        <fullName evidence="8">Et translation product-related</fullName>
    </submittedName>
</protein>
<organism evidence="8 9">
    <name type="scientific">Anaeramoeba flamelloides</name>
    <dbReference type="NCBI Taxonomy" id="1746091"/>
    <lineage>
        <taxon>Eukaryota</taxon>
        <taxon>Metamonada</taxon>
        <taxon>Anaeramoebidae</taxon>
        <taxon>Anaeramoeba</taxon>
    </lineage>
</organism>
<feature type="transmembrane region" description="Helical" evidence="7">
    <location>
        <begin position="44"/>
        <end position="62"/>
    </location>
</feature>
<evidence type="ECO:0000256" key="1">
    <source>
        <dbReference type="ARBA" id="ARBA00004141"/>
    </source>
</evidence>
<dbReference type="EMBL" id="JAOAOG010000150">
    <property type="protein sequence ID" value="KAJ6245124.1"/>
    <property type="molecule type" value="Genomic_DNA"/>
</dbReference>
<dbReference type="InterPro" id="IPR051951">
    <property type="entry name" value="UNC-93_regulatory"/>
</dbReference>
<accession>A0ABQ8YKF0</accession>
<name>A0ABQ8YKF0_9EUKA</name>
<comment type="caution">
    <text evidence="8">The sequence shown here is derived from an EMBL/GenBank/DDBJ whole genome shotgun (WGS) entry which is preliminary data.</text>
</comment>
<feature type="transmembrane region" description="Helical" evidence="7">
    <location>
        <begin position="311"/>
        <end position="333"/>
    </location>
</feature>
<evidence type="ECO:0000256" key="2">
    <source>
        <dbReference type="ARBA" id="ARBA00009172"/>
    </source>
</evidence>
<evidence type="ECO:0000256" key="7">
    <source>
        <dbReference type="SAM" id="Phobius"/>
    </source>
</evidence>
<reference evidence="8" key="1">
    <citation type="submission" date="2022-08" db="EMBL/GenBank/DDBJ databases">
        <title>Novel sulfate-reducing endosymbionts in the free-living metamonad Anaeramoeba.</title>
        <authorList>
            <person name="Jerlstrom-Hultqvist J."/>
            <person name="Cepicka I."/>
            <person name="Gallot-Lavallee L."/>
            <person name="Salas-Leiva D."/>
            <person name="Curtis B.A."/>
            <person name="Zahonova K."/>
            <person name="Pipaliya S."/>
            <person name="Dacks J."/>
            <person name="Roger A.J."/>
        </authorList>
    </citation>
    <scope>NUCLEOTIDE SEQUENCE</scope>
    <source>
        <strain evidence="8">Schooner1</strain>
    </source>
</reference>
<evidence type="ECO:0000256" key="4">
    <source>
        <dbReference type="ARBA" id="ARBA00022989"/>
    </source>
</evidence>
<dbReference type="PANTHER" id="PTHR19444">
    <property type="entry name" value="UNC-93 RELATED"/>
    <property type="match status" value="1"/>
</dbReference>
<keyword evidence="9" id="KW-1185">Reference proteome</keyword>
<evidence type="ECO:0000313" key="8">
    <source>
        <dbReference type="EMBL" id="KAJ6245124.1"/>
    </source>
</evidence>
<evidence type="ECO:0000256" key="6">
    <source>
        <dbReference type="SAM" id="MobiDB-lite"/>
    </source>
</evidence>
<keyword evidence="5 7" id="KW-0472">Membrane</keyword>
<dbReference type="InterPro" id="IPR036259">
    <property type="entry name" value="MFS_trans_sf"/>
</dbReference>
<dbReference type="SUPFAM" id="SSF103473">
    <property type="entry name" value="MFS general substrate transporter"/>
    <property type="match status" value="1"/>
</dbReference>
<feature type="transmembrane region" description="Helical" evidence="7">
    <location>
        <begin position="165"/>
        <end position="188"/>
    </location>
</feature>
<feature type="compositionally biased region" description="Acidic residues" evidence="6">
    <location>
        <begin position="11"/>
        <end position="20"/>
    </location>
</feature>
<feature type="transmembrane region" description="Helical" evidence="7">
    <location>
        <begin position="125"/>
        <end position="144"/>
    </location>
</feature>
<evidence type="ECO:0000256" key="3">
    <source>
        <dbReference type="ARBA" id="ARBA00022692"/>
    </source>
</evidence>
<dbReference type="Pfam" id="PF05978">
    <property type="entry name" value="UNC-93"/>
    <property type="match status" value="1"/>
</dbReference>
<proteinExistence type="inferred from homology"/>
<evidence type="ECO:0000256" key="5">
    <source>
        <dbReference type="ARBA" id="ARBA00023136"/>
    </source>
</evidence>
<keyword evidence="4 7" id="KW-1133">Transmembrane helix</keyword>
<feature type="region of interest" description="Disordered" evidence="6">
    <location>
        <begin position="1"/>
        <end position="20"/>
    </location>
</feature>
<feature type="transmembrane region" description="Helical" evidence="7">
    <location>
        <begin position="340"/>
        <end position="357"/>
    </location>
</feature>
<feature type="transmembrane region" description="Helical" evidence="7">
    <location>
        <begin position="289"/>
        <end position="305"/>
    </location>
</feature>
<feature type="transmembrane region" description="Helical" evidence="7">
    <location>
        <begin position="401"/>
        <end position="421"/>
    </location>
</feature>
<evidence type="ECO:0000313" key="9">
    <source>
        <dbReference type="Proteomes" id="UP001150062"/>
    </source>
</evidence>
<gene>
    <name evidence="8" type="ORF">M0813_20572</name>
</gene>
<dbReference type="PANTHER" id="PTHR19444:SF13">
    <property type="entry name" value="PROTEIN UNC-93 HOMOLOG A"/>
    <property type="match status" value="1"/>
</dbReference>
<dbReference type="Gene3D" id="1.20.1250.20">
    <property type="entry name" value="MFS general substrate transporter like domains"/>
    <property type="match status" value="2"/>
</dbReference>
<feature type="transmembrane region" description="Helical" evidence="7">
    <location>
        <begin position="257"/>
        <end position="277"/>
    </location>
</feature>
<sequence length="447" mass="50375">MIQTSNNTDSSTEEEEIEIEIEIEKEKEKENYEKEKNKKREKKLNFLLLGFGFFCYSCSYYATKSLMTKIHKQLGFYSLGIFFMVYSFSNIFTPFLVKKFKSKNCMIIGLLFSTFWIISNIKFNMYVFLVSSFFIGVGTGLAWTANGTYIIRSSNLNNVGSHSGFFFLFYLTGNLGGSVSCSIFLNVLEMKDQTLFMVYSSLAIFGIVILLFLKKSEKTHHKETVNGPEAFEKHSILISIKRNTFAMFGIFKSIEAILAIPMMMITGLCVLLVFGIISPKLEKNKIPNLLIIYGVMVSLSSFSIGKLVDSFGLKVTLIGCTLIEILAVVLCFFAKSGSSIVLFILIYALFGLSGSGLDTATYPLQMYLFPNRVEDATAAFKFPRTLSTGIGFLVGNHFNGYITFSIVLFLQLLTIVCFLILDRIVPLKKPHSYIPIKEQNLSKSSNY</sequence>
<feature type="transmembrane region" description="Helical" evidence="7">
    <location>
        <begin position="74"/>
        <end position="97"/>
    </location>
</feature>
<comment type="subcellular location">
    <subcellularLocation>
        <location evidence="1">Membrane</location>
        <topology evidence="1">Multi-pass membrane protein</topology>
    </subcellularLocation>
</comment>